<accession>A0A8U0WGE6</accession>
<dbReference type="PROSITE" id="PS00280">
    <property type="entry name" value="BPTI_KUNITZ_1"/>
    <property type="match status" value="1"/>
</dbReference>
<organism evidence="9 10">
    <name type="scientific">Glossina fuscipes</name>
    <dbReference type="NCBI Taxonomy" id="7396"/>
    <lineage>
        <taxon>Eukaryota</taxon>
        <taxon>Metazoa</taxon>
        <taxon>Ecdysozoa</taxon>
        <taxon>Arthropoda</taxon>
        <taxon>Hexapoda</taxon>
        <taxon>Insecta</taxon>
        <taxon>Pterygota</taxon>
        <taxon>Neoptera</taxon>
        <taxon>Endopterygota</taxon>
        <taxon>Diptera</taxon>
        <taxon>Brachycera</taxon>
        <taxon>Muscomorpha</taxon>
        <taxon>Hippoboscoidea</taxon>
        <taxon>Glossinidae</taxon>
        <taxon>Glossina</taxon>
    </lineage>
</organism>
<evidence type="ECO:0000259" key="8">
    <source>
        <dbReference type="PROSITE" id="PS50279"/>
    </source>
</evidence>
<evidence type="ECO:0000256" key="3">
    <source>
        <dbReference type="ARBA" id="ARBA00022656"/>
    </source>
</evidence>
<keyword evidence="3" id="KW-0800">Toxin</keyword>
<feature type="chain" id="PRO_5035760287" evidence="7">
    <location>
        <begin position="23"/>
        <end position="94"/>
    </location>
</feature>
<dbReference type="KEGG" id="gfs:119634214"/>
<dbReference type="RefSeq" id="XP_037884175.1">
    <property type="nucleotide sequence ID" value="XM_038028247.1"/>
</dbReference>
<feature type="signal peptide" evidence="7">
    <location>
        <begin position="1"/>
        <end position="22"/>
    </location>
</feature>
<feature type="domain" description="BPTI/Kunitz inhibitor" evidence="8">
    <location>
        <begin position="35"/>
        <end position="91"/>
    </location>
</feature>
<protein>
    <submittedName>
        <fullName evidence="10">Kunitz-type serine protease inhibitor 2-like</fullName>
    </submittedName>
</protein>
<dbReference type="AlphaFoldDB" id="A0A8U0WGE6"/>
<name>A0A8U0WGE6_9MUSC</name>
<dbReference type="GO" id="GO:0005615">
    <property type="term" value="C:extracellular space"/>
    <property type="evidence" value="ECO:0007669"/>
    <property type="project" value="TreeGrafter"/>
</dbReference>
<keyword evidence="4 10" id="KW-0646">Protease inhibitor</keyword>
<dbReference type="PANTHER" id="PTHR10083">
    <property type="entry name" value="KUNITZ-TYPE PROTEASE INHIBITOR-RELATED"/>
    <property type="match status" value="1"/>
</dbReference>
<dbReference type="Proteomes" id="UP000092443">
    <property type="component" value="Unplaced"/>
</dbReference>
<evidence type="ECO:0000256" key="1">
    <source>
        <dbReference type="ARBA" id="ARBA00004613"/>
    </source>
</evidence>
<keyword evidence="9" id="KW-1185">Reference proteome</keyword>
<evidence type="ECO:0000313" key="10">
    <source>
        <dbReference type="RefSeq" id="XP_037884175.1"/>
    </source>
</evidence>
<dbReference type="InterPro" id="IPR020901">
    <property type="entry name" value="Prtase_inh_Kunz-CS"/>
</dbReference>
<evidence type="ECO:0000256" key="2">
    <source>
        <dbReference type="ARBA" id="ARBA00022525"/>
    </source>
</evidence>
<dbReference type="SUPFAM" id="SSF57362">
    <property type="entry name" value="BPTI-like"/>
    <property type="match status" value="1"/>
</dbReference>
<dbReference type="GO" id="GO:0004867">
    <property type="term" value="F:serine-type endopeptidase inhibitor activity"/>
    <property type="evidence" value="ECO:0007669"/>
    <property type="project" value="UniProtKB-KW"/>
</dbReference>
<gene>
    <name evidence="10" type="primary">LOC119634214</name>
</gene>
<dbReference type="Gene3D" id="4.10.410.10">
    <property type="entry name" value="Pancreatic trypsin inhibitor Kunitz domain"/>
    <property type="match status" value="1"/>
</dbReference>
<reference evidence="10" key="1">
    <citation type="submission" date="2025-08" db="UniProtKB">
        <authorList>
            <consortium name="RefSeq"/>
        </authorList>
    </citation>
    <scope>IDENTIFICATION</scope>
    <source>
        <tissue evidence="10">Whole body pupa</tissue>
    </source>
</reference>
<keyword evidence="2" id="KW-0964">Secreted</keyword>
<dbReference type="InterPro" id="IPR050098">
    <property type="entry name" value="TFPI/VKTCI-like"/>
</dbReference>
<sequence length="94" mass="10498">MNLIKGLLAIVAAFISVTSVAAFLHDFEKDSDEICNLPDSAQVARRSVACASRIPSWSYKSSINQCVQFEYNGCGGNSNRFFTLYECERACKRY</sequence>
<dbReference type="PANTHER" id="PTHR10083:SF217">
    <property type="entry name" value="BOOPHILIN-H2"/>
    <property type="match status" value="1"/>
</dbReference>
<evidence type="ECO:0000256" key="6">
    <source>
        <dbReference type="ARBA" id="ARBA00023157"/>
    </source>
</evidence>
<dbReference type="SMART" id="SM00131">
    <property type="entry name" value="KU"/>
    <property type="match status" value="1"/>
</dbReference>
<comment type="subcellular location">
    <subcellularLocation>
        <location evidence="1">Secreted</location>
    </subcellularLocation>
</comment>
<keyword evidence="5 10" id="KW-0722">Serine protease inhibitor</keyword>
<keyword evidence="6" id="KW-1015">Disulfide bond</keyword>
<dbReference type="GeneID" id="119634214"/>
<dbReference type="InterPro" id="IPR036880">
    <property type="entry name" value="Kunitz_BPTI_sf"/>
</dbReference>
<evidence type="ECO:0000256" key="4">
    <source>
        <dbReference type="ARBA" id="ARBA00022690"/>
    </source>
</evidence>
<keyword evidence="7" id="KW-0732">Signal</keyword>
<dbReference type="Pfam" id="PF00014">
    <property type="entry name" value="Kunitz_BPTI"/>
    <property type="match status" value="1"/>
</dbReference>
<dbReference type="InterPro" id="IPR002223">
    <property type="entry name" value="Kunitz_BPTI"/>
</dbReference>
<evidence type="ECO:0000256" key="7">
    <source>
        <dbReference type="SAM" id="SignalP"/>
    </source>
</evidence>
<dbReference type="PRINTS" id="PR00759">
    <property type="entry name" value="BASICPTASE"/>
</dbReference>
<evidence type="ECO:0000256" key="5">
    <source>
        <dbReference type="ARBA" id="ARBA00022900"/>
    </source>
</evidence>
<proteinExistence type="predicted"/>
<evidence type="ECO:0000313" key="9">
    <source>
        <dbReference type="Proteomes" id="UP000092443"/>
    </source>
</evidence>
<dbReference type="PROSITE" id="PS50279">
    <property type="entry name" value="BPTI_KUNITZ_2"/>
    <property type="match status" value="1"/>
</dbReference>